<dbReference type="EMBL" id="CP073809">
    <property type="protein sequence ID" value="UTH14756.1"/>
    <property type="molecule type" value="Genomic_DNA"/>
</dbReference>
<dbReference type="InterPro" id="IPR000157">
    <property type="entry name" value="TIR_dom"/>
</dbReference>
<accession>A0A9Q9F2U5</accession>
<evidence type="ECO:0000313" key="2">
    <source>
        <dbReference type="EMBL" id="UTH14756.1"/>
    </source>
</evidence>
<evidence type="ECO:0000313" key="3">
    <source>
        <dbReference type="Proteomes" id="UP001057381"/>
    </source>
</evidence>
<protein>
    <submittedName>
        <fullName evidence="2">Nucleotide-binding protein</fullName>
    </submittedName>
</protein>
<reference evidence="2" key="1">
    <citation type="submission" date="2021-04" db="EMBL/GenBank/DDBJ databases">
        <title>Complete Genome Sequences of Macrococcus spp. from dog and cattle.</title>
        <authorList>
            <person name="Schwendener S."/>
            <person name="Perreten V."/>
        </authorList>
    </citation>
    <scope>NUCLEOTIDE SEQUENCE</scope>
    <source>
        <strain evidence="2">Epi0143-OL</strain>
    </source>
</reference>
<evidence type="ECO:0000259" key="1">
    <source>
        <dbReference type="PROSITE" id="PS50104"/>
    </source>
</evidence>
<dbReference type="GO" id="GO:0050135">
    <property type="term" value="F:NADP+ nucleosidase activity"/>
    <property type="evidence" value="ECO:0007669"/>
    <property type="project" value="InterPro"/>
</dbReference>
<dbReference type="PROSITE" id="PS50104">
    <property type="entry name" value="TIR"/>
    <property type="match status" value="1"/>
</dbReference>
<gene>
    <name evidence="2" type="ORF">KFV11_05240</name>
</gene>
<name>A0A9Q9F2U5_9STAP</name>
<dbReference type="GO" id="GO:0007165">
    <property type="term" value="P:signal transduction"/>
    <property type="evidence" value="ECO:0007669"/>
    <property type="project" value="InterPro"/>
</dbReference>
<dbReference type="RefSeq" id="WP_254250533.1">
    <property type="nucleotide sequence ID" value="NZ_CP073809.1"/>
</dbReference>
<dbReference type="AlphaFoldDB" id="A0A9Q9F2U5"/>
<sequence length="203" mass="23182">MDYIVVSMLEDEYLTEKLRGITNLSFYRATSLKEVTDFIETVIEKIDDEIEVFNEPEHATKAEKENSIFIVHGHDESLKLKVEKTILNQGIKPVVLSETVNGGKMILEKFQEEIKKCKAAIIIYSADDKVNDGSQARPNVIFEHGYAISELGKDKVVMINSSNEVNLHSDISGLLYIPVVDDWKYKVLKELKYMGFEIDFSKQ</sequence>
<proteinExistence type="predicted"/>
<dbReference type="Proteomes" id="UP001057381">
    <property type="component" value="Chromosome"/>
</dbReference>
<dbReference type="KEGG" id="mequ:KFV11_05240"/>
<dbReference type="Pfam" id="PF10137">
    <property type="entry name" value="CAP12-PCTIR_TIR"/>
    <property type="match status" value="1"/>
</dbReference>
<feature type="domain" description="TIR" evidence="1">
    <location>
        <begin position="64"/>
        <end position="195"/>
    </location>
</feature>
<dbReference type="InterPro" id="IPR019302">
    <property type="entry name" value="CAP12/PCTIR_TIR_dom"/>
</dbReference>
<organism evidence="2 3">
    <name type="scientific">Macrococcus equipercicus</name>
    <dbReference type="NCBI Taxonomy" id="69967"/>
    <lineage>
        <taxon>Bacteria</taxon>
        <taxon>Bacillati</taxon>
        <taxon>Bacillota</taxon>
        <taxon>Bacilli</taxon>
        <taxon>Bacillales</taxon>
        <taxon>Staphylococcaceae</taxon>
        <taxon>Macrococcus</taxon>
    </lineage>
</organism>